<dbReference type="Pfam" id="PF13733">
    <property type="entry name" value="Glyco_transf_7N"/>
    <property type="match status" value="1"/>
</dbReference>
<name>A0AAE1E4J0_9GAST</name>
<dbReference type="InterPro" id="IPR027995">
    <property type="entry name" value="Galactosyl_T_N"/>
</dbReference>
<evidence type="ECO:0000256" key="11">
    <source>
        <dbReference type="RuleBase" id="RU368121"/>
    </source>
</evidence>
<dbReference type="InterPro" id="IPR029044">
    <property type="entry name" value="Nucleotide-diphossugar_trans"/>
</dbReference>
<dbReference type="Proteomes" id="UP001283361">
    <property type="component" value="Unassembled WGS sequence"/>
</dbReference>
<keyword evidence="5 11" id="KW-0808">Transferase</keyword>
<evidence type="ECO:0000256" key="3">
    <source>
        <dbReference type="ARBA" id="ARBA00005735"/>
    </source>
</evidence>
<gene>
    <name evidence="14" type="ORF">RRG08_009956</name>
</gene>
<evidence type="ECO:0000256" key="10">
    <source>
        <dbReference type="ARBA" id="ARBA00023180"/>
    </source>
</evidence>
<dbReference type="PANTHER" id="PTHR19300:SF57">
    <property type="entry name" value="BETA-1,4-N-ACETYLGALACTOSAMINYLTRANSFERASE"/>
    <property type="match status" value="1"/>
</dbReference>
<dbReference type="CDD" id="cd00899">
    <property type="entry name" value="b4GalT"/>
    <property type="match status" value="1"/>
</dbReference>
<dbReference type="InterPro" id="IPR003859">
    <property type="entry name" value="Galactosyl_T"/>
</dbReference>
<organism evidence="14 15">
    <name type="scientific">Elysia crispata</name>
    <name type="common">lettuce slug</name>
    <dbReference type="NCBI Taxonomy" id="231223"/>
    <lineage>
        <taxon>Eukaryota</taxon>
        <taxon>Metazoa</taxon>
        <taxon>Spiralia</taxon>
        <taxon>Lophotrochozoa</taxon>
        <taxon>Mollusca</taxon>
        <taxon>Gastropoda</taxon>
        <taxon>Heterobranchia</taxon>
        <taxon>Euthyneura</taxon>
        <taxon>Panpulmonata</taxon>
        <taxon>Sacoglossa</taxon>
        <taxon>Placobranchoidea</taxon>
        <taxon>Plakobranchidae</taxon>
        <taxon>Elysia</taxon>
    </lineage>
</organism>
<dbReference type="GO" id="GO:0005975">
    <property type="term" value="P:carbohydrate metabolic process"/>
    <property type="evidence" value="ECO:0007669"/>
    <property type="project" value="InterPro"/>
</dbReference>
<dbReference type="GO" id="GO:0005794">
    <property type="term" value="C:Golgi apparatus"/>
    <property type="evidence" value="ECO:0007669"/>
    <property type="project" value="TreeGrafter"/>
</dbReference>
<evidence type="ECO:0000256" key="1">
    <source>
        <dbReference type="ARBA" id="ARBA00004606"/>
    </source>
</evidence>
<dbReference type="AlphaFoldDB" id="A0AAE1E4J0"/>
<evidence type="ECO:0000256" key="5">
    <source>
        <dbReference type="ARBA" id="ARBA00022679"/>
    </source>
</evidence>
<keyword evidence="15" id="KW-1185">Reference proteome</keyword>
<dbReference type="GO" id="GO:0006688">
    <property type="term" value="P:glycosphingolipid biosynthetic process"/>
    <property type="evidence" value="ECO:0007669"/>
    <property type="project" value="TreeGrafter"/>
</dbReference>
<evidence type="ECO:0000313" key="14">
    <source>
        <dbReference type="EMBL" id="KAK3792598.1"/>
    </source>
</evidence>
<dbReference type="GO" id="GO:0008378">
    <property type="term" value="F:galactosyltransferase activity"/>
    <property type="evidence" value="ECO:0007669"/>
    <property type="project" value="TreeGrafter"/>
</dbReference>
<keyword evidence="6" id="KW-0812">Transmembrane</keyword>
<dbReference type="EMBL" id="JAWDGP010001363">
    <property type="protein sequence ID" value="KAK3792598.1"/>
    <property type="molecule type" value="Genomic_DNA"/>
</dbReference>
<evidence type="ECO:0000256" key="6">
    <source>
        <dbReference type="ARBA" id="ARBA00022692"/>
    </source>
</evidence>
<comment type="pathway">
    <text evidence="2 11">Protein modification; protein glycosylation.</text>
</comment>
<comment type="function">
    <text evidence="11">Catalyses the transfer of galactose onto proteins or lipids.</text>
</comment>
<reference evidence="14" key="1">
    <citation type="journal article" date="2023" name="G3 (Bethesda)">
        <title>A reference genome for the long-term kleptoplast-retaining sea slug Elysia crispata morphotype clarki.</title>
        <authorList>
            <person name="Eastman K.E."/>
            <person name="Pendleton A.L."/>
            <person name="Shaikh M.A."/>
            <person name="Suttiyut T."/>
            <person name="Ogas R."/>
            <person name="Tomko P."/>
            <person name="Gavelis G."/>
            <person name="Widhalm J.R."/>
            <person name="Wisecaver J.H."/>
        </authorList>
    </citation>
    <scope>NUCLEOTIDE SEQUENCE</scope>
    <source>
        <strain evidence="14">ECLA1</strain>
    </source>
</reference>
<keyword evidence="8" id="KW-1133">Transmembrane helix</keyword>
<dbReference type="EC" id="2.4.1.-" evidence="11"/>
<dbReference type="Gene3D" id="3.90.550.10">
    <property type="entry name" value="Spore Coat Polysaccharide Biosynthesis Protein SpsA, Chain A"/>
    <property type="match status" value="1"/>
</dbReference>
<evidence type="ECO:0000256" key="8">
    <source>
        <dbReference type="ARBA" id="ARBA00022989"/>
    </source>
</evidence>
<dbReference type="InterPro" id="IPR027791">
    <property type="entry name" value="Galactosyl_T_C"/>
</dbReference>
<keyword evidence="9" id="KW-0472">Membrane</keyword>
<protein>
    <recommendedName>
        <fullName evidence="11">Beta-1,4-galactosyltransferase</fullName>
        <ecNumber evidence="11">2.4.1.-</ecNumber>
    </recommendedName>
</protein>
<keyword evidence="10 11" id="KW-0325">Glycoprotein</keyword>
<dbReference type="SUPFAM" id="SSF53448">
    <property type="entry name" value="Nucleotide-diphospho-sugar transferases"/>
    <property type="match status" value="1"/>
</dbReference>
<evidence type="ECO:0000256" key="2">
    <source>
        <dbReference type="ARBA" id="ARBA00004922"/>
    </source>
</evidence>
<keyword evidence="7 11" id="KW-0735">Signal-anchor</keyword>
<dbReference type="PANTHER" id="PTHR19300">
    <property type="entry name" value="BETA-1,4-GALACTOSYLTRANSFERASE"/>
    <property type="match status" value="1"/>
</dbReference>
<dbReference type="PRINTS" id="PR02050">
    <property type="entry name" value="B14GALTRFASE"/>
</dbReference>
<accession>A0AAE1E4J0</accession>
<evidence type="ECO:0000256" key="7">
    <source>
        <dbReference type="ARBA" id="ARBA00022968"/>
    </source>
</evidence>
<comment type="subcellular location">
    <subcellularLocation>
        <location evidence="1">Membrane</location>
        <topology evidence="1">Single-pass type II membrane protein</topology>
    </subcellularLocation>
</comment>
<evidence type="ECO:0000313" key="15">
    <source>
        <dbReference type="Proteomes" id="UP001283361"/>
    </source>
</evidence>
<dbReference type="Pfam" id="PF02709">
    <property type="entry name" value="Glyco_transf_7C"/>
    <property type="match status" value="1"/>
</dbReference>
<dbReference type="GO" id="GO:0016020">
    <property type="term" value="C:membrane"/>
    <property type="evidence" value="ECO:0007669"/>
    <property type="project" value="UniProtKB-SubCell"/>
</dbReference>
<feature type="domain" description="Galactosyltransferase N-terminal" evidence="13">
    <location>
        <begin position="84"/>
        <end position="213"/>
    </location>
</feature>
<feature type="domain" description="Galactosyltransferase C-terminal" evidence="12">
    <location>
        <begin position="219"/>
        <end position="294"/>
    </location>
</feature>
<evidence type="ECO:0000256" key="9">
    <source>
        <dbReference type="ARBA" id="ARBA00023136"/>
    </source>
</evidence>
<evidence type="ECO:0000259" key="13">
    <source>
        <dbReference type="Pfam" id="PF13733"/>
    </source>
</evidence>
<keyword evidence="4 11" id="KW-0328">Glycosyltransferase</keyword>
<sequence length="353" mass="40227">MMKCRKLALTRCCLSRTLTPCRGRQVLCLLTLLMASVTLSAVALRMRGSEAPLSLSDFLHILFPLELAGHRRVPPCALLDGNDTELKGPIDADTDSIPSLAELEEWLAPSLLPGGLFIPRNCRPSHKIAVIVPFRDRRVHLKIFLRHMHPFLQRQNLQYGIFIVEQAGDGPFNRALLMNVGYREALLLHPSLDCFIFHDVDLLPLDDRIRYSCGGQPVHLSANIDVHGNKLMYANLFGGASMLTKAMMENVNGFSNVFFGWGGEDDDMSFRVRSHDMKITRYNLDIARYTMMRHVRENKNDRQKLLIDGRKRIHSDGLNSLRYERVRLDLRPLFTLIEVRINQTQVLTDQGLL</sequence>
<evidence type="ECO:0000256" key="4">
    <source>
        <dbReference type="ARBA" id="ARBA00022676"/>
    </source>
</evidence>
<dbReference type="GO" id="GO:0033842">
    <property type="term" value="F:N-acetyl-beta-glucosaminyl-derivative 4-beta-N-acetylgalactosaminyltransferase activity"/>
    <property type="evidence" value="ECO:0007669"/>
    <property type="project" value="TreeGrafter"/>
</dbReference>
<proteinExistence type="inferred from homology"/>
<evidence type="ECO:0000259" key="12">
    <source>
        <dbReference type="Pfam" id="PF02709"/>
    </source>
</evidence>
<comment type="caution">
    <text evidence="14">The sequence shown here is derived from an EMBL/GenBank/DDBJ whole genome shotgun (WGS) entry which is preliminary data.</text>
</comment>
<comment type="similarity">
    <text evidence="3 11">Belongs to the glycosyltransferase 7 family.</text>
</comment>